<dbReference type="RefSeq" id="WP_248362187.1">
    <property type="nucleotide sequence ID" value="NZ_AP025591.1"/>
</dbReference>
<reference evidence="2" key="1">
    <citation type="journal article" date="2022" name="Int. J. Syst. Evol. Microbiol.">
        <title>Anaeromyxobacter oryzae sp. nov., Anaeromyxobacter diazotrophicus sp. nov. and Anaeromyxobacter paludicola sp. nov., isolated from paddy soils.</title>
        <authorList>
            <person name="Itoh H."/>
            <person name="Xu Z."/>
            <person name="Mise K."/>
            <person name="Masuda Y."/>
            <person name="Ushijima N."/>
            <person name="Hayakawa C."/>
            <person name="Shiratori Y."/>
            <person name="Senoo K."/>
        </authorList>
    </citation>
    <scope>NUCLEOTIDE SEQUENCE [LARGE SCALE GENOMIC DNA]</scope>
    <source>
        <strain evidence="2">Red232</strain>
    </source>
</reference>
<name>A0ABN6MS59_9BACT</name>
<dbReference type="Proteomes" id="UP001162891">
    <property type="component" value="Chromosome"/>
</dbReference>
<keyword evidence="2" id="KW-1185">Reference proteome</keyword>
<sequence>MSEPAVRARHLKQTLTAALRTPAAGAVHRFVPAAVLEEIEAAHGSDWLPIGHDVALVRVIHGALGPASHDSFARGVVLEALDGPLLGPMARIVLAAFGRDAAAWARLVPRAWSLVFRNGGAWEVERGAGEVRLRVRGLPAACVEEPVWLASAASSMAAVLDATGVSGSSTLEGFDPTARAATYALRWAR</sequence>
<evidence type="ECO:0000313" key="1">
    <source>
        <dbReference type="EMBL" id="BDG03803.1"/>
    </source>
</evidence>
<proteinExistence type="predicted"/>
<evidence type="ECO:0000313" key="2">
    <source>
        <dbReference type="Proteomes" id="UP001162891"/>
    </source>
</evidence>
<protein>
    <submittedName>
        <fullName evidence="1">Uncharacterized protein</fullName>
    </submittedName>
</protein>
<gene>
    <name evidence="1" type="ORF">AMOR_27990</name>
</gene>
<accession>A0ABN6MS59</accession>
<organism evidence="1 2">
    <name type="scientific">Anaeromyxobacter oryzae</name>
    <dbReference type="NCBI Taxonomy" id="2918170"/>
    <lineage>
        <taxon>Bacteria</taxon>
        <taxon>Pseudomonadati</taxon>
        <taxon>Myxococcota</taxon>
        <taxon>Myxococcia</taxon>
        <taxon>Myxococcales</taxon>
        <taxon>Cystobacterineae</taxon>
        <taxon>Anaeromyxobacteraceae</taxon>
        <taxon>Anaeromyxobacter</taxon>
    </lineage>
</organism>
<dbReference type="EMBL" id="AP025591">
    <property type="protein sequence ID" value="BDG03803.1"/>
    <property type="molecule type" value="Genomic_DNA"/>
</dbReference>